<accession>A0A7X0SQY8</accession>
<keyword evidence="1" id="KW-0732">Signal</keyword>
<comment type="caution">
    <text evidence="3">The sequence shown here is derived from an EMBL/GenBank/DDBJ whole genome shotgun (WGS) entry which is preliminary data.</text>
</comment>
<evidence type="ECO:0000313" key="4">
    <source>
        <dbReference type="Proteomes" id="UP000564644"/>
    </source>
</evidence>
<feature type="domain" description="SLH" evidence="2">
    <location>
        <begin position="339"/>
        <end position="398"/>
    </location>
</feature>
<dbReference type="RefSeq" id="WP_185129940.1">
    <property type="nucleotide sequence ID" value="NZ_JACJVO010000018.1"/>
</dbReference>
<dbReference type="Proteomes" id="UP000564644">
    <property type="component" value="Unassembled WGS sequence"/>
</dbReference>
<evidence type="ECO:0000259" key="2">
    <source>
        <dbReference type="PROSITE" id="PS51272"/>
    </source>
</evidence>
<reference evidence="3 4" key="1">
    <citation type="submission" date="2020-08" db="EMBL/GenBank/DDBJ databases">
        <title>Cohnella phylogeny.</title>
        <authorList>
            <person name="Dunlap C."/>
        </authorList>
    </citation>
    <scope>NUCLEOTIDE SEQUENCE [LARGE SCALE GENOMIC DNA]</scope>
    <source>
        <strain evidence="3 4">CBP 2801</strain>
    </source>
</reference>
<sequence length="529" mass="55439">MKKLFMRKTAGLIALLMTVSMLVPILAYAASGFAGVHYTKYGTTGSATGAVYVDEDVYNAYWETKLPIAVYTSTYTTYVYATYVGFEEGKGYKFAFDNVYNPIFGTYSHLNFQYFYEGQLKEATSVNGSGFDVGVVGGGSAVSGSTISVGTDGNVNSSALESAFTAGNGSATLNLSGEFALLPASALLKGTTLTLVAGDVTYTLPLSALNLEDLAASLGVTVDALTIRVDISKLSDDAAKAVTTAVTNVGGKELADARDFKITAIAGDKTKELNDFGTYLSRAFTLSETPDASANVVGVVYDPTASELSFVPTSVTTTDGKTVATLKRTGNSIYTVISVDTKTFADLAGHWSQPEVEKLATNLIVNGVGENTFAPNRTITRAEFAAIIVRALGLTTNGTTDKFSDLSATAWYAGNVAAAAKAGIINGYTDGTFKPNANISRQELAAMVVRAMKFAGKDVSLTDAQVSTALAAFTDAKSLTWSKADFAVAVQEGVVKGQSATKLSPNATATRAEASAMVLRFLTDVDFIN</sequence>
<keyword evidence="4" id="KW-1185">Reference proteome</keyword>
<gene>
    <name evidence="3" type="ORF">H7C18_15240</name>
</gene>
<dbReference type="InterPro" id="IPR001119">
    <property type="entry name" value="SLH_dom"/>
</dbReference>
<dbReference type="InterPro" id="IPR051465">
    <property type="entry name" value="Cell_Envelope_Struct_Comp"/>
</dbReference>
<dbReference type="EMBL" id="JACJVO010000018">
    <property type="protein sequence ID" value="MBB6732273.1"/>
    <property type="molecule type" value="Genomic_DNA"/>
</dbReference>
<evidence type="ECO:0000256" key="1">
    <source>
        <dbReference type="SAM" id="SignalP"/>
    </source>
</evidence>
<feature type="domain" description="SLH" evidence="2">
    <location>
        <begin position="469"/>
        <end position="529"/>
    </location>
</feature>
<protein>
    <submittedName>
        <fullName evidence="3">S-layer homology domain-containing protein</fullName>
    </submittedName>
</protein>
<proteinExistence type="predicted"/>
<feature type="signal peptide" evidence="1">
    <location>
        <begin position="1"/>
        <end position="29"/>
    </location>
</feature>
<feature type="chain" id="PRO_5030526285" evidence="1">
    <location>
        <begin position="30"/>
        <end position="529"/>
    </location>
</feature>
<dbReference type="AlphaFoldDB" id="A0A7X0SQY8"/>
<feature type="domain" description="SLH" evidence="2">
    <location>
        <begin position="399"/>
        <end position="462"/>
    </location>
</feature>
<organism evidence="3 4">
    <name type="scientific">Cohnella zeiphila</name>
    <dbReference type="NCBI Taxonomy" id="2761120"/>
    <lineage>
        <taxon>Bacteria</taxon>
        <taxon>Bacillati</taxon>
        <taxon>Bacillota</taxon>
        <taxon>Bacilli</taxon>
        <taxon>Bacillales</taxon>
        <taxon>Paenibacillaceae</taxon>
        <taxon>Cohnella</taxon>
    </lineage>
</organism>
<dbReference type="PROSITE" id="PS51272">
    <property type="entry name" value="SLH"/>
    <property type="match status" value="3"/>
</dbReference>
<name>A0A7X0SQY8_9BACL</name>
<evidence type="ECO:0000313" key="3">
    <source>
        <dbReference type="EMBL" id="MBB6732273.1"/>
    </source>
</evidence>
<dbReference type="Pfam" id="PF00395">
    <property type="entry name" value="SLH"/>
    <property type="match status" value="3"/>
</dbReference>
<dbReference type="PANTHER" id="PTHR43308">
    <property type="entry name" value="OUTER MEMBRANE PROTEIN ALPHA-RELATED"/>
    <property type="match status" value="1"/>
</dbReference>
<dbReference type="PANTHER" id="PTHR43308:SF5">
    <property type="entry name" value="S-LAYER PROTEIN _ PEPTIDOGLYCAN ENDO-BETA-N-ACETYLGLUCOSAMINIDASE"/>
    <property type="match status" value="1"/>
</dbReference>